<dbReference type="Pfam" id="PF02826">
    <property type="entry name" value="2-Hacid_dh_C"/>
    <property type="match status" value="1"/>
</dbReference>
<feature type="domain" description="D-isomer specific 2-hydroxyacid dehydrogenase NAD-binding" evidence="6">
    <location>
        <begin position="115"/>
        <end position="287"/>
    </location>
</feature>
<dbReference type="PANTHER" id="PTHR43333:SF1">
    <property type="entry name" value="D-ISOMER SPECIFIC 2-HYDROXYACID DEHYDROGENASE NAD-BINDING DOMAIN-CONTAINING PROTEIN"/>
    <property type="match status" value="1"/>
</dbReference>
<dbReference type="InterPro" id="IPR006139">
    <property type="entry name" value="D-isomer_2_OHA_DH_cat_dom"/>
</dbReference>
<dbReference type="Pfam" id="PF00389">
    <property type="entry name" value="2-Hacid_dh"/>
    <property type="match status" value="1"/>
</dbReference>
<dbReference type="SUPFAM" id="SSF51735">
    <property type="entry name" value="NAD(P)-binding Rossmann-fold domains"/>
    <property type="match status" value="1"/>
</dbReference>
<dbReference type="SUPFAM" id="SSF52283">
    <property type="entry name" value="Formate/glycerate dehydrogenase catalytic domain-like"/>
    <property type="match status" value="1"/>
</dbReference>
<dbReference type="PRINTS" id="PR00411">
    <property type="entry name" value="PNDRDTASEI"/>
</dbReference>
<evidence type="ECO:0000259" key="5">
    <source>
        <dbReference type="Pfam" id="PF00389"/>
    </source>
</evidence>
<evidence type="ECO:0000259" key="6">
    <source>
        <dbReference type="Pfam" id="PF02826"/>
    </source>
</evidence>
<comment type="caution">
    <text evidence="7">The sequence shown here is derived from an EMBL/GenBank/DDBJ whole genome shotgun (WGS) entry which is preliminary data.</text>
</comment>
<gene>
    <name evidence="7" type="ORF">GSY69_13185</name>
</gene>
<reference evidence="7 8" key="1">
    <citation type="submission" date="2020-01" db="EMBL/GenBank/DDBJ databases">
        <authorList>
            <person name="Deng T."/>
        </authorList>
    </citation>
    <scope>NUCLEOTIDE SEQUENCE [LARGE SCALE GENOMIC DNA]</scope>
    <source>
        <strain evidence="7 8">5221</strain>
    </source>
</reference>
<evidence type="ECO:0000256" key="1">
    <source>
        <dbReference type="ARBA" id="ARBA00005854"/>
    </source>
</evidence>
<evidence type="ECO:0000256" key="2">
    <source>
        <dbReference type="ARBA" id="ARBA00023002"/>
    </source>
</evidence>
<dbReference type="GO" id="GO:0016616">
    <property type="term" value="F:oxidoreductase activity, acting on the CH-OH group of donors, NAD or NADP as acceptor"/>
    <property type="evidence" value="ECO:0007669"/>
    <property type="project" value="InterPro"/>
</dbReference>
<dbReference type="PANTHER" id="PTHR43333">
    <property type="entry name" value="2-HACID_DH_C DOMAIN-CONTAINING PROTEIN"/>
    <property type="match status" value="1"/>
</dbReference>
<proteinExistence type="inferred from homology"/>
<sequence length="327" mass="34641">MPALTILSSPQRQRSALDGVLSTDGAPGADWQVRWVEDPADLPAALRGADALLLWDFTSHALQGALGGADRLRWIHSASAGVDQLPYSEVRGRGITVTNARGIFDRPIAEYVAGCLLDFAKDTHRSARLQAARVWRHRLTEDLAGTRALIVGTGAIGRQIARTLGALGVEVAGAGTRARGGDPDFGDVVDSAQLAAHVGAFDWLINAAPLTPATTGLIDAAVFASMRPTARLVTIGRGPTVITDDLVTALRDGQIAGAALDVVDPEPLPEDHPLWALPTAVLTPHMSGDTHGWERRLAQQFAANLERFEAGRPLENTIDLDKGYAAS</sequence>
<dbReference type="RefSeq" id="WP_160954292.1">
    <property type="nucleotide sequence ID" value="NZ_WWEQ01000091.1"/>
</dbReference>
<dbReference type="InterPro" id="IPR036291">
    <property type="entry name" value="NAD(P)-bd_dom_sf"/>
</dbReference>
<comment type="similarity">
    <text evidence="1 4">Belongs to the D-isomer specific 2-hydroxyacid dehydrogenase family.</text>
</comment>
<dbReference type="InterPro" id="IPR006140">
    <property type="entry name" value="D-isomer_DH_NAD-bd"/>
</dbReference>
<dbReference type="GO" id="GO:0051287">
    <property type="term" value="F:NAD binding"/>
    <property type="evidence" value="ECO:0007669"/>
    <property type="project" value="InterPro"/>
</dbReference>
<dbReference type="AlphaFoldDB" id="A0A6N9HAR0"/>
<feature type="domain" description="D-isomer specific 2-hydroxyacid dehydrogenase catalytic" evidence="5">
    <location>
        <begin position="36"/>
        <end position="318"/>
    </location>
</feature>
<accession>A0A6N9HAR0</accession>
<keyword evidence="3" id="KW-0520">NAD</keyword>
<dbReference type="Gene3D" id="3.40.50.720">
    <property type="entry name" value="NAD(P)-binding Rossmann-like Domain"/>
    <property type="match status" value="2"/>
</dbReference>
<dbReference type="EMBL" id="WWEQ01000091">
    <property type="protein sequence ID" value="MYM20886.1"/>
    <property type="molecule type" value="Genomic_DNA"/>
</dbReference>
<keyword evidence="2 4" id="KW-0560">Oxidoreductase</keyword>
<keyword evidence="8" id="KW-1185">Reference proteome</keyword>
<dbReference type="Proteomes" id="UP000469215">
    <property type="component" value="Unassembled WGS sequence"/>
</dbReference>
<protein>
    <submittedName>
        <fullName evidence="7">D-2-hydroxyacid dehydrogenase</fullName>
    </submittedName>
</protein>
<evidence type="ECO:0000313" key="7">
    <source>
        <dbReference type="EMBL" id="MYM20886.1"/>
    </source>
</evidence>
<dbReference type="CDD" id="cd05300">
    <property type="entry name" value="2-Hacid_dh_1"/>
    <property type="match status" value="1"/>
</dbReference>
<evidence type="ECO:0000313" key="8">
    <source>
        <dbReference type="Proteomes" id="UP000469215"/>
    </source>
</evidence>
<evidence type="ECO:0000256" key="3">
    <source>
        <dbReference type="ARBA" id="ARBA00023027"/>
    </source>
</evidence>
<evidence type="ECO:0000256" key="4">
    <source>
        <dbReference type="RuleBase" id="RU003719"/>
    </source>
</evidence>
<name>A0A6N9HAR0_9MICO</name>
<organism evidence="7 8">
    <name type="scientific">Brevibacterium rongguiense</name>
    <dbReference type="NCBI Taxonomy" id="2695267"/>
    <lineage>
        <taxon>Bacteria</taxon>
        <taxon>Bacillati</taxon>
        <taxon>Actinomycetota</taxon>
        <taxon>Actinomycetes</taxon>
        <taxon>Micrococcales</taxon>
        <taxon>Brevibacteriaceae</taxon>
        <taxon>Brevibacterium</taxon>
    </lineage>
</organism>